<dbReference type="InterPro" id="IPR029442">
    <property type="entry name" value="GyrI-like"/>
</dbReference>
<dbReference type="EMBL" id="JAHWQX010000003">
    <property type="protein sequence ID" value="MBW3098080.1"/>
    <property type="molecule type" value="Genomic_DNA"/>
</dbReference>
<dbReference type="Proteomes" id="UP001430804">
    <property type="component" value="Unassembled WGS sequence"/>
</dbReference>
<evidence type="ECO:0000259" key="1">
    <source>
        <dbReference type="Pfam" id="PF06445"/>
    </source>
</evidence>
<gene>
    <name evidence="2" type="ORF">KY465_12380</name>
</gene>
<dbReference type="InterPro" id="IPR050908">
    <property type="entry name" value="SmbC-like"/>
</dbReference>
<dbReference type="RefSeq" id="WP_219202017.1">
    <property type="nucleotide sequence ID" value="NZ_JAHWQX010000003.1"/>
</dbReference>
<accession>A0ABS6WQ84</accession>
<reference evidence="2" key="1">
    <citation type="submission" date="2021-07" db="EMBL/GenBank/DDBJ databases">
        <title>Pseudohoeflea marina sp. nov. a polyhydroxyalcanoate-producing bacterium.</title>
        <authorList>
            <person name="Zheng W."/>
            <person name="Yu S."/>
            <person name="Huang Y."/>
        </authorList>
    </citation>
    <scope>NUCLEOTIDE SEQUENCE</scope>
    <source>
        <strain evidence="2">DP4N28-3</strain>
    </source>
</reference>
<dbReference type="PANTHER" id="PTHR40055">
    <property type="entry name" value="TRANSCRIPTIONAL REGULATOR YGIV-RELATED"/>
    <property type="match status" value="1"/>
</dbReference>
<sequence>MLTHTGPYAELHKAYRFLFGNWLVESGENPKRVPAFERYLNTPADTAPQNLETEIMVALV</sequence>
<feature type="domain" description="GyrI-like small molecule binding" evidence="1">
    <location>
        <begin position="2"/>
        <end position="59"/>
    </location>
</feature>
<dbReference type="Pfam" id="PF06445">
    <property type="entry name" value="GyrI-like"/>
    <property type="match status" value="1"/>
</dbReference>
<proteinExistence type="predicted"/>
<name>A0ABS6WQ84_9HYPH</name>
<keyword evidence="3" id="KW-1185">Reference proteome</keyword>
<protein>
    <submittedName>
        <fullName evidence="2">GyrI-like domain-containing protein</fullName>
    </submittedName>
</protein>
<dbReference type="PANTHER" id="PTHR40055:SF1">
    <property type="entry name" value="TRANSCRIPTIONAL REGULATOR YGIV-RELATED"/>
    <property type="match status" value="1"/>
</dbReference>
<evidence type="ECO:0000313" key="3">
    <source>
        <dbReference type="Proteomes" id="UP001430804"/>
    </source>
</evidence>
<organism evidence="2 3">
    <name type="scientific">Pseudohoeflea coraliihabitans</name>
    <dbReference type="NCBI Taxonomy" id="2860393"/>
    <lineage>
        <taxon>Bacteria</taxon>
        <taxon>Pseudomonadati</taxon>
        <taxon>Pseudomonadota</taxon>
        <taxon>Alphaproteobacteria</taxon>
        <taxon>Hyphomicrobiales</taxon>
        <taxon>Rhizobiaceae</taxon>
        <taxon>Pseudohoeflea</taxon>
    </lineage>
</organism>
<comment type="caution">
    <text evidence="2">The sequence shown here is derived from an EMBL/GenBank/DDBJ whole genome shotgun (WGS) entry which is preliminary data.</text>
</comment>
<evidence type="ECO:0000313" key="2">
    <source>
        <dbReference type="EMBL" id="MBW3098080.1"/>
    </source>
</evidence>